<accession>A0A3D8VH98</accession>
<evidence type="ECO:0000313" key="2">
    <source>
        <dbReference type="EMBL" id="RDY68723.1"/>
    </source>
</evidence>
<name>A0A3D8VH98_9GAMM</name>
<evidence type="ECO:0000256" key="1">
    <source>
        <dbReference type="SAM" id="MobiDB-lite"/>
    </source>
</evidence>
<protein>
    <submittedName>
        <fullName evidence="2">Uncharacterized protein</fullName>
    </submittedName>
</protein>
<feature type="region of interest" description="Disordered" evidence="1">
    <location>
        <begin position="25"/>
        <end position="50"/>
    </location>
</feature>
<dbReference type="EMBL" id="QTJR01000002">
    <property type="protein sequence ID" value="RDY68723.1"/>
    <property type="molecule type" value="Genomic_DNA"/>
</dbReference>
<proteinExistence type="predicted"/>
<gene>
    <name evidence="2" type="ORF">DX912_04285</name>
</gene>
<sequence length="71" mass="8090">MNLFTGLLFNQGHIHDPELALSLAGVETDTTQDEARRRERDARLERRRRRASFHNHAVSSVCGTTALSPFR</sequence>
<comment type="caution">
    <text evidence="2">The sequence shown here is derived from an EMBL/GenBank/DDBJ whole genome shotgun (WGS) entry which is preliminary data.</text>
</comment>
<organism evidence="2 3">
    <name type="scientific">Lysobacter soli</name>
    <dbReference type="NCBI Taxonomy" id="453783"/>
    <lineage>
        <taxon>Bacteria</taxon>
        <taxon>Pseudomonadati</taxon>
        <taxon>Pseudomonadota</taxon>
        <taxon>Gammaproteobacteria</taxon>
        <taxon>Lysobacterales</taxon>
        <taxon>Lysobacteraceae</taxon>
        <taxon>Lysobacter</taxon>
    </lineage>
</organism>
<dbReference type="Proteomes" id="UP000256829">
    <property type="component" value="Unassembled WGS sequence"/>
</dbReference>
<dbReference type="AlphaFoldDB" id="A0A3D8VH98"/>
<evidence type="ECO:0000313" key="3">
    <source>
        <dbReference type="Proteomes" id="UP000256829"/>
    </source>
</evidence>
<dbReference type="RefSeq" id="WP_115841238.1">
    <property type="nucleotide sequence ID" value="NZ_CP091317.1"/>
</dbReference>
<feature type="compositionally biased region" description="Basic and acidic residues" evidence="1">
    <location>
        <begin position="33"/>
        <end position="44"/>
    </location>
</feature>
<reference evidence="2 3" key="1">
    <citation type="submission" date="2018-08" db="EMBL/GenBank/DDBJ databases">
        <title>Lysobacter soli KCTC 22011, whole genome shotgun sequence.</title>
        <authorList>
            <person name="Zhang X."/>
            <person name="Feng G."/>
            <person name="Zhu H."/>
        </authorList>
    </citation>
    <scope>NUCLEOTIDE SEQUENCE [LARGE SCALE GENOMIC DNA]</scope>
    <source>
        <strain evidence="2 3">KCTC 22011</strain>
    </source>
</reference>
<keyword evidence="3" id="KW-1185">Reference proteome</keyword>